<dbReference type="Proteomes" id="UP001152622">
    <property type="component" value="Chromosome 2"/>
</dbReference>
<keyword evidence="10" id="KW-1185">Reference proteome</keyword>
<keyword evidence="4 6" id="KW-1133">Transmembrane helix</keyword>
<comment type="similarity">
    <text evidence="2 6">Belongs to the TMC family.</text>
</comment>
<feature type="transmembrane region" description="Helical" evidence="6">
    <location>
        <begin position="238"/>
        <end position="256"/>
    </location>
</feature>
<evidence type="ECO:0000313" key="9">
    <source>
        <dbReference type="EMBL" id="KAJ8377112.1"/>
    </source>
</evidence>
<feature type="transmembrane region" description="Helical" evidence="6">
    <location>
        <begin position="331"/>
        <end position="355"/>
    </location>
</feature>
<dbReference type="AlphaFoldDB" id="A0A9Q1G8Y0"/>
<keyword evidence="3 6" id="KW-0812">Transmembrane</keyword>
<name>A0A9Q1G8Y0_SYNKA</name>
<keyword evidence="5 6" id="KW-0472">Membrane</keyword>
<dbReference type="InterPro" id="IPR012496">
    <property type="entry name" value="TMC_dom"/>
</dbReference>
<feature type="transmembrane region" description="Helical" evidence="6">
    <location>
        <begin position="553"/>
        <end position="574"/>
    </location>
</feature>
<evidence type="ECO:0000256" key="4">
    <source>
        <dbReference type="ARBA" id="ARBA00022989"/>
    </source>
</evidence>
<evidence type="ECO:0000256" key="2">
    <source>
        <dbReference type="ARBA" id="ARBA00006510"/>
    </source>
</evidence>
<reference evidence="9" key="1">
    <citation type="journal article" date="2023" name="Science">
        <title>Genome structures resolve the early diversification of teleost fishes.</title>
        <authorList>
            <person name="Parey E."/>
            <person name="Louis A."/>
            <person name="Montfort J."/>
            <person name="Bouchez O."/>
            <person name="Roques C."/>
            <person name="Iampietro C."/>
            <person name="Lluch J."/>
            <person name="Castinel A."/>
            <person name="Donnadieu C."/>
            <person name="Desvignes T."/>
            <person name="Floi Bucao C."/>
            <person name="Jouanno E."/>
            <person name="Wen M."/>
            <person name="Mejri S."/>
            <person name="Dirks R."/>
            <person name="Jansen H."/>
            <person name="Henkel C."/>
            <person name="Chen W.J."/>
            <person name="Zahm M."/>
            <person name="Cabau C."/>
            <person name="Klopp C."/>
            <person name="Thompson A.W."/>
            <person name="Robinson-Rechavi M."/>
            <person name="Braasch I."/>
            <person name="Lecointre G."/>
            <person name="Bobe J."/>
            <person name="Postlethwait J.H."/>
            <person name="Berthelot C."/>
            <person name="Roest Crollius H."/>
            <person name="Guiguen Y."/>
        </authorList>
    </citation>
    <scope>NUCLEOTIDE SEQUENCE</scope>
    <source>
        <strain evidence="9">WJC10195</strain>
    </source>
</reference>
<feature type="transmembrane region" description="Helical" evidence="6">
    <location>
        <begin position="518"/>
        <end position="541"/>
    </location>
</feature>
<dbReference type="PROSITE" id="PS51257">
    <property type="entry name" value="PROKAR_LIPOPROTEIN"/>
    <property type="match status" value="1"/>
</dbReference>
<evidence type="ECO:0000256" key="5">
    <source>
        <dbReference type="ARBA" id="ARBA00023136"/>
    </source>
</evidence>
<dbReference type="Pfam" id="PF07810">
    <property type="entry name" value="TMC"/>
    <property type="match status" value="1"/>
</dbReference>
<comment type="caution">
    <text evidence="9">The sequence shown here is derived from an EMBL/GenBank/DDBJ whole genome shotgun (WGS) entry which is preliminary data.</text>
</comment>
<feature type="transmembrane region" description="Helical" evidence="6">
    <location>
        <begin position="166"/>
        <end position="188"/>
    </location>
</feature>
<feature type="domain" description="TMC" evidence="8">
    <location>
        <begin position="440"/>
        <end position="551"/>
    </location>
</feature>
<evidence type="ECO:0000256" key="6">
    <source>
        <dbReference type="RuleBase" id="RU310713"/>
    </source>
</evidence>
<organism evidence="9 10">
    <name type="scientific">Synaphobranchus kaupii</name>
    <name type="common">Kaup's arrowtooth eel</name>
    <dbReference type="NCBI Taxonomy" id="118154"/>
    <lineage>
        <taxon>Eukaryota</taxon>
        <taxon>Metazoa</taxon>
        <taxon>Chordata</taxon>
        <taxon>Craniata</taxon>
        <taxon>Vertebrata</taxon>
        <taxon>Euteleostomi</taxon>
        <taxon>Actinopterygii</taxon>
        <taxon>Neopterygii</taxon>
        <taxon>Teleostei</taxon>
        <taxon>Anguilliformes</taxon>
        <taxon>Synaphobranchidae</taxon>
        <taxon>Synaphobranchus</taxon>
    </lineage>
</organism>
<dbReference type="PANTHER" id="PTHR23302:SF66">
    <property type="entry name" value="TRANSMEMBRANE CHANNEL-LIKE PROTEIN"/>
    <property type="match status" value="1"/>
</dbReference>
<sequence length="712" mass="81291">MAGAKAHSRGAFLRLKSDDSNISGLTAGSCRRESETFQDLLHCLPGDYQDEGHYRDEGPYSDHQDKEPYRHRPKPFLARDWGPNLPLKNLPLSMQEKRSTRDQRQPQRLSIGCWESWRRSQLIARRRLWEQVSRAMCGMQPWRKSLHTVEGKFGVGVKAYFTFLRYLLYLNLIHCLFISGLALTPALLYRKNKTYTGFTGNDSVLDLLLGTGFLERSPVFYGFYSPVGLDGPCLNSPLLFLLAIVSLLILSVFMVVRRTVIGYKHTWMLRSHYNLHMSYKVFCGWDFCTQGPGAAKLQNSLIRNDIKLVLEEERFHQRVSQRTFRKWVQLYFLRGVLNFLVIALLVSSFYLIYYATMISKTMKHASWLLSLLFEYLPPIAITAVNFLLPHLFRHISGFEDYSLTVQVNITLIRSIILKLACLAIFLLFIHRNGNMVSDQCWENQFGKEIYKLVMFDFLAFGLNAVLVEWPRKLLVERYPSCSLLRALGKQKFLVPFHVLDLVYSQTLTWVGLFYCPLLAHISLLKLLLVFYINKFVLFHCCDPAQRMFRGSQSSVLFHFTLLFGLLLAVVALGINANAFNPSGDCGPFADAGTIFNVTDACMETLPGPAQRIFQYFTSEAFALPLILVEIMFLTSFVSQRQVNCRAIEGLKDMLVMCNADKRYLVKKHSTLLRALRTSVSAGNSENTGHMSPSRFQPLFLRSASAPSGGGAF</sequence>
<feature type="transmembrane region" description="Helical" evidence="6">
    <location>
        <begin position="409"/>
        <end position="429"/>
    </location>
</feature>
<feature type="compositionally biased region" description="Basic and acidic residues" evidence="7">
    <location>
        <begin position="52"/>
        <end position="70"/>
    </location>
</feature>
<evidence type="ECO:0000256" key="1">
    <source>
        <dbReference type="ARBA" id="ARBA00004141"/>
    </source>
</evidence>
<protein>
    <recommendedName>
        <fullName evidence="6">Transmembrane channel-like protein</fullName>
    </recommendedName>
</protein>
<accession>A0A9Q1G8Y0</accession>
<evidence type="ECO:0000256" key="3">
    <source>
        <dbReference type="ARBA" id="ARBA00022692"/>
    </source>
</evidence>
<dbReference type="OrthoDB" id="1936208at2759"/>
<dbReference type="EMBL" id="JAINUF010000002">
    <property type="protein sequence ID" value="KAJ8377112.1"/>
    <property type="molecule type" value="Genomic_DNA"/>
</dbReference>
<feature type="region of interest" description="Disordered" evidence="7">
    <location>
        <begin position="52"/>
        <end position="73"/>
    </location>
</feature>
<gene>
    <name evidence="9" type="ORF">SKAU_G00076920</name>
</gene>
<dbReference type="InterPro" id="IPR038900">
    <property type="entry name" value="TMC"/>
</dbReference>
<dbReference type="PANTHER" id="PTHR23302">
    <property type="entry name" value="TRANSMEMBRANE CHANNEL-RELATED"/>
    <property type="match status" value="1"/>
</dbReference>
<feature type="transmembrane region" description="Helical" evidence="6">
    <location>
        <begin position="367"/>
        <end position="388"/>
    </location>
</feature>
<dbReference type="GO" id="GO:0005886">
    <property type="term" value="C:plasma membrane"/>
    <property type="evidence" value="ECO:0007669"/>
    <property type="project" value="InterPro"/>
</dbReference>
<evidence type="ECO:0000313" key="10">
    <source>
        <dbReference type="Proteomes" id="UP001152622"/>
    </source>
</evidence>
<proteinExistence type="inferred from homology"/>
<evidence type="ECO:0000259" key="8">
    <source>
        <dbReference type="Pfam" id="PF07810"/>
    </source>
</evidence>
<feature type="transmembrane region" description="Helical" evidence="6">
    <location>
        <begin position="612"/>
        <end position="637"/>
    </location>
</feature>
<comment type="subcellular location">
    <subcellularLocation>
        <location evidence="1 6">Membrane</location>
        <topology evidence="1 6">Multi-pass membrane protein</topology>
    </subcellularLocation>
</comment>
<evidence type="ECO:0000256" key="7">
    <source>
        <dbReference type="SAM" id="MobiDB-lite"/>
    </source>
</evidence>
<dbReference type="GO" id="GO:0008381">
    <property type="term" value="F:mechanosensitive monoatomic ion channel activity"/>
    <property type="evidence" value="ECO:0007669"/>
    <property type="project" value="TreeGrafter"/>
</dbReference>